<dbReference type="InterPro" id="IPR036864">
    <property type="entry name" value="Zn2-C6_fun-type_DNA-bd_sf"/>
</dbReference>
<keyword evidence="2" id="KW-0479">Metal-binding</keyword>
<feature type="region of interest" description="Disordered" evidence="4">
    <location>
        <begin position="668"/>
        <end position="704"/>
    </location>
</feature>
<comment type="caution">
    <text evidence="6">The sequence shown here is derived from an EMBL/GenBank/DDBJ whole genome shotgun (WGS) entry which is preliminary data.</text>
</comment>
<name>A0AAJ0CTB9_9HYPO</name>
<dbReference type="Pfam" id="PF04082">
    <property type="entry name" value="Fungal_trans"/>
    <property type="match status" value="1"/>
</dbReference>
<accession>A0AAJ0CTB9</accession>
<dbReference type="InterPro" id="IPR050613">
    <property type="entry name" value="Sec_Metabolite_Reg"/>
</dbReference>
<feature type="compositionally biased region" description="Polar residues" evidence="4">
    <location>
        <begin position="668"/>
        <end position="682"/>
    </location>
</feature>
<evidence type="ECO:0000259" key="5">
    <source>
        <dbReference type="PROSITE" id="PS50048"/>
    </source>
</evidence>
<dbReference type="PANTHER" id="PTHR31001">
    <property type="entry name" value="UNCHARACTERIZED TRANSCRIPTIONAL REGULATORY PROTEIN"/>
    <property type="match status" value="1"/>
</dbReference>
<gene>
    <name evidence="6" type="ORF">QQS21_003357</name>
</gene>
<dbReference type="InterPro" id="IPR001138">
    <property type="entry name" value="Zn2Cys6_DnaBD"/>
</dbReference>
<feature type="region of interest" description="Disordered" evidence="4">
    <location>
        <begin position="86"/>
        <end position="106"/>
    </location>
</feature>
<feature type="compositionally biased region" description="Polar residues" evidence="4">
    <location>
        <begin position="642"/>
        <end position="659"/>
    </location>
</feature>
<reference evidence="6" key="1">
    <citation type="submission" date="2023-06" db="EMBL/GenBank/DDBJ databases">
        <title>Conoideocrella luteorostrata (Hypocreales: Clavicipitaceae), a potential biocontrol fungus for elongate hemlock scale in United States Christmas tree production areas.</title>
        <authorList>
            <person name="Barrett H."/>
            <person name="Lovett B."/>
            <person name="Macias A.M."/>
            <person name="Stajich J.E."/>
            <person name="Kasson M.T."/>
        </authorList>
    </citation>
    <scope>NUCLEOTIDE SEQUENCE</scope>
    <source>
        <strain evidence="6">ARSEF 14590</strain>
    </source>
</reference>
<dbReference type="PROSITE" id="PS00463">
    <property type="entry name" value="ZN2_CY6_FUNGAL_1"/>
    <property type="match status" value="1"/>
</dbReference>
<dbReference type="GO" id="GO:0006351">
    <property type="term" value="P:DNA-templated transcription"/>
    <property type="evidence" value="ECO:0007669"/>
    <property type="project" value="InterPro"/>
</dbReference>
<feature type="compositionally biased region" description="Low complexity" evidence="4">
    <location>
        <begin position="687"/>
        <end position="696"/>
    </location>
</feature>
<dbReference type="EMBL" id="JASWJB010000044">
    <property type="protein sequence ID" value="KAK2606187.1"/>
    <property type="molecule type" value="Genomic_DNA"/>
</dbReference>
<evidence type="ECO:0000256" key="2">
    <source>
        <dbReference type="ARBA" id="ARBA00022723"/>
    </source>
</evidence>
<dbReference type="CDD" id="cd12148">
    <property type="entry name" value="fungal_TF_MHR"/>
    <property type="match status" value="1"/>
</dbReference>
<dbReference type="GO" id="GO:0003677">
    <property type="term" value="F:DNA binding"/>
    <property type="evidence" value="ECO:0007669"/>
    <property type="project" value="InterPro"/>
</dbReference>
<dbReference type="Proteomes" id="UP001251528">
    <property type="component" value="Unassembled WGS sequence"/>
</dbReference>
<dbReference type="Pfam" id="PF00172">
    <property type="entry name" value="Zn_clus"/>
    <property type="match status" value="1"/>
</dbReference>
<dbReference type="GO" id="GO:0005634">
    <property type="term" value="C:nucleus"/>
    <property type="evidence" value="ECO:0007669"/>
    <property type="project" value="UniProtKB-SubCell"/>
</dbReference>
<feature type="domain" description="Zn(2)-C6 fungal-type" evidence="5">
    <location>
        <begin position="26"/>
        <end position="57"/>
    </location>
</feature>
<dbReference type="GO" id="GO:0000981">
    <property type="term" value="F:DNA-binding transcription factor activity, RNA polymerase II-specific"/>
    <property type="evidence" value="ECO:0007669"/>
    <property type="project" value="InterPro"/>
</dbReference>
<evidence type="ECO:0000256" key="1">
    <source>
        <dbReference type="ARBA" id="ARBA00004123"/>
    </source>
</evidence>
<dbReference type="CDD" id="cd00067">
    <property type="entry name" value="GAL4"/>
    <property type="match status" value="1"/>
</dbReference>
<dbReference type="PANTHER" id="PTHR31001:SF49">
    <property type="entry name" value="ZN(II)2CYS6 TRANSCRIPTION FACTOR (EUROFUNG)"/>
    <property type="match status" value="1"/>
</dbReference>
<dbReference type="AlphaFoldDB" id="A0AAJ0CTB9"/>
<dbReference type="Gene3D" id="4.10.240.10">
    <property type="entry name" value="Zn(2)-C6 fungal-type DNA-binding domain"/>
    <property type="match status" value="1"/>
</dbReference>
<dbReference type="SUPFAM" id="SSF57701">
    <property type="entry name" value="Zn2/Cys6 DNA-binding domain"/>
    <property type="match status" value="1"/>
</dbReference>
<keyword evidence="3" id="KW-0539">Nucleus</keyword>
<protein>
    <recommendedName>
        <fullName evidence="5">Zn(2)-C6 fungal-type domain-containing protein</fullName>
    </recommendedName>
</protein>
<keyword evidence="7" id="KW-1185">Reference proteome</keyword>
<organism evidence="6 7">
    <name type="scientific">Conoideocrella luteorostrata</name>
    <dbReference type="NCBI Taxonomy" id="1105319"/>
    <lineage>
        <taxon>Eukaryota</taxon>
        <taxon>Fungi</taxon>
        <taxon>Dikarya</taxon>
        <taxon>Ascomycota</taxon>
        <taxon>Pezizomycotina</taxon>
        <taxon>Sordariomycetes</taxon>
        <taxon>Hypocreomycetidae</taxon>
        <taxon>Hypocreales</taxon>
        <taxon>Clavicipitaceae</taxon>
        <taxon>Conoideocrella</taxon>
    </lineage>
</organism>
<evidence type="ECO:0000313" key="7">
    <source>
        <dbReference type="Proteomes" id="UP001251528"/>
    </source>
</evidence>
<dbReference type="SMART" id="SM00066">
    <property type="entry name" value="GAL4"/>
    <property type="match status" value="1"/>
</dbReference>
<dbReference type="SMART" id="SM00906">
    <property type="entry name" value="Fungal_trans"/>
    <property type="match status" value="1"/>
</dbReference>
<dbReference type="GO" id="GO:0008270">
    <property type="term" value="F:zinc ion binding"/>
    <property type="evidence" value="ECO:0007669"/>
    <property type="project" value="InterPro"/>
</dbReference>
<evidence type="ECO:0000256" key="3">
    <source>
        <dbReference type="ARBA" id="ARBA00023242"/>
    </source>
</evidence>
<dbReference type="PROSITE" id="PS50048">
    <property type="entry name" value="ZN2_CY6_FUNGAL_2"/>
    <property type="match status" value="1"/>
</dbReference>
<proteinExistence type="predicted"/>
<sequence>MSPDSGANEASPAEKQVQKRSRVLLSCAPCRNSKLKCDRQQPCSHCEKKSRIDQCVYAPKPVKKKQATKNMTARLKRLEGLVRGMMDDGGDSQAPQEGNKGNAVPSLQGHVVQGERGTAYVGATHCMAMLEDIEDLKLYFDESEEQEEGASPTDELDGAEMLLLTGRAPTNRDDLIAQLPERHVTDRLITRYFSSMSPSQHIVHKPTFTRAYAQFWLNPTSVSLHWLAQLFMMLALGTFYNKFSAPHELSGDSPVPVLDRIKQYRSCASWALFSGKYTQPTTATLPAFVLYVESHFLLDRASQMNCYILSGVCIRLLLKMGLHRDPSKLANISPYESEMRRRLWNMAMQIELLVSFHMGLPSTLQGIESDTQIPYNIQDEDFDEFSTTLPPERSFTDHTHMTYPINKSRILRVFGKIAAQAHSLSPPSYADVLKLDATLQETWSQLPNIMRVRPLDECVGDSPILLTQRFGLQALYNKSRCVLHRRYLAEAIPQTEHNFSRQQCLDAALNLLDQQCIIWRASKPGGVLNSTSWFLSSLAVHDYLLAAMIVYLATRNDKYPDAEAGFYFEGRRPSKDEMKGLLKRSYVIWTDVSDDVKELRKTADMLAGMLAKLGDAVDRSEGFDGMHSVSGSGSGANSIGSLWSTSGPQSASGKSGDSNLLSTFVMDSTNELPPRNSSSGLTPFSMPPASSSATPAVDLTSMPPGADFPSTLDFDASWMNSADNMDWRFLDVSLSHNHATGLDTGAGQTWVEKLPLGDFNMMDLGVWGNPPGE</sequence>
<feature type="region of interest" description="Disordered" evidence="4">
    <location>
        <begin position="1"/>
        <end position="20"/>
    </location>
</feature>
<feature type="region of interest" description="Disordered" evidence="4">
    <location>
        <begin position="640"/>
        <end position="659"/>
    </location>
</feature>
<dbReference type="InterPro" id="IPR007219">
    <property type="entry name" value="XnlR_reg_dom"/>
</dbReference>
<evidence type="ECO:0000313" key="6">
    <source>
        <dbReference type="EMBL" id="KAK2606187.1"/>
    </source>
</evidence>
<evidence type="ECO:0000256" key="4">
    <source>
        <dbReference type="SAM" id="MobiDB-lite"/>
    </source>
</evidence>
<comment type="subcellular location">
    <subcellularLocation>
        <location evidence="1">Nucleus</location>
    </subcellularLocation>
</comment>